<feature type="domain" description="Disease resistance R13L4/SHOC-2-like LRR" evidence="10">
    <location>
        <begin position="616"/>
        <end position="836"/>
    </location>
</feature>
<dbReference type="PANTHER" id="PTHR23155:SF1172">
    <property type="entry name" value="DISEASE RESISTANCE RPP13-LIKE PROTEIN 4"/>
    <property type="match status" value="1"/>
</dbReference>
<dbReference type="InterPro" id="IPR002182">
    <property type="entry name" value="NB-ARC"/>
</dbReference>
<dbReference type="CDD" id="cd14798">
    <property type="entry name" value="RX-CC_like"/>
    <property type="match status" value="1"/>
</dbReference>
<dbReference type="AlphaFoldDB" id="A0AAD2A677"/>
<evidence type="ECO:0000256" key="5">
    <source>
        <dbReference type="ARBA" id="ARBA00022821"/>
    </source>
</evidence>
<dbReference type="Gene3D" id="1.20.5.4130">
    <property type="match status" value="1"/>
</dbReference>
<keyword evidence="6" id="KW-0067">ATP-binding</keyword>
<keyword evidence="3" id="KW-0677">Repeat</keyword>
<dbReference type="GO" id="GO:0098542">
    <property type="term" value="P:defense response to other organism"/>
    <property type="evidence" value="ECO:0007669"/>
    <property type="project" value="TreeGrafter"/>
</dbReference>
<dbReference type="InterPro" id="IPR036388">
    <property type="entry name" value="WH-like_DNA-bd_sf"/>
</dbReference>
<evidence type="ECO:0000259" key="10">
    <source>
        <dbReference type="Pfam" id="PF23598"/>
    </source>
</evidence>
<dbReference type="InterPro" id="IPR044974">
    <property type="entry name" value="Disease_R_plants"/>
</dbReference>
<evidence type="ECO:0000313" key="11">
    <source>
        <dbReference type="EMBL" id="CAI9780546.1"/>
    </source>
</evidence>
<protein>
    <recommendedName>
        <fullName evidence="13">Disease resistance RPP13-like protein 4</fullName>
    </recommendedName>
</protein>
<dbReference type="Gene3D" id="3.40.50.300">
    <property type="entry name" value="P-loop containing nucleotide triphosphate hydrolases"/>
    <property type="match status" value="1"/>
</dbReference>
<dbReference type="SUPFAM" id="SSF52058">
    <property type="entry name" value="L domain-like"/>
    <property type="match status" value="1"/>
</dbReference>
<evidence type="ECO:0000256" key="1">
    <source>
        <dbReference type="ARBA" id="ARBA00008894"/>
    </source>
</evidence>
<dbReference type="GO" id="GO:0051607">
    <property type="term" value="P:defense response to virus"/>
    <property type="evidence" value="ECO:0007669"/>
    <property type="project" value="UniProtKB-ARBA"/>
</dbReference>
<evidence type="ECO:0000256" key="6">
    <source>
        <dbReference type="ARBA" id="ARBA00022840"/>
    </source>
</evidence>
<dbReference type="GO" id="GO:0005524">
    <property type="term" value="F:ATP binding"/>
    <property type="evidence" value="ECO:0007669"/>
    <property type="project" value="UniProtKB-KW"/>
</dbReference>
<dbReference type="Pfam" id="PF23598">
    <property type="entry name" value="LRR_14"/>
    <property type="match status" value="1"/>
</dbReference>
<dbReference type="Pfam" id="PF00931">
    <property type="entry name" value="NB-ARC"/>
    <property type="match status" value="1"/>
</dbReference>
<dbReference type="Pfam" id="PF18052">
    <property type="entry name" value="Rx_N"/>
    <property type="match status" value="1"/>
</dbReference>
<organism evidence="11 12">
    <name type="scientific">Fraxinus pennsylvanica</name>
    <dbReference type="NCBI Taxonomy" id="56036"/>
    <lineage>
        <taxon>Eukaryota</taxon>
        <taxon>Viridiplantae</taxon>
        <taxon>Streptophyta</taxon>
        <taxon>Embryophyta</taxon>
        <taxon>Tracheophyta</taxon>
        <taxon>Spermatophyta</taxon>
        <taxon>Magnoliopsida</taxon>
        <taxon>eudicotyledons</taxon>
        <taxon>Gunneridae</taxon>
        <taxon>Pentapetalae</taxon>
        <taxon>asterids</taxon>
        <taxon>lamiids</taxon>
        <taxon>Lamiales</taxon>
        <taxon>Oleaceae</taxon>
        <taxon>Oleeae</taxon>
        <taxon>Fraxinus</taxon>
    </lineage>
</organism>
<keyword evidence="2" id="KW-0433">Leucine-rich repeat</keyword>
<evidence type="ECO:0000313" key="12">
    <source>
        <dbReference type="Proteomes" id="UP000834106"/>
    </source>
</evidence>
<proteinExistence type="inferred from homology"/>
<dbReference type="InterPro" id="IPR032675">
    <property type="entry name" value="LRR_dom_sf"/>
</dbReference>
<dbReference type="Pfam" id="PF23559">
    <property type="entry name" value="WHD_DRP"/>
    <property type="match status" value="1"/>
</dbReference>
<keyword evidence="5" id="KW-0611">Plant defense</keyword>
<evidence type="ECO:0000259" key="8">
    <source>
        <dbReference type="Pfam" id="PF18052"/>
    </source>
</evidence>
<evidence type="ECO:0000256" key="3">
    <source>
        <dbReference type="ARBA" id="ARBA00022737"/>
    </source>
</evidence>
<dbReference type="Gene3D" id="1.10.10.10">
    <property type="entry name" value="Winged helix-like DNA-binding domain superfamily/Winged helix DNA-binding domain"/>
    <property type="match status" value="1"/>
</dbReference>
<dbReference type="PRINTS" id="PR00364">
    <property type="entry name" value="DISEASERSIST"/>
</dbReference>
<dbReference type="InterPro" id="IPR027417">
    <property type="entry name" value="P-loop_NTPase"/>
</dbReference>
<dbReference type="PANTHER" id="PTHR23155">
    <property type="entry name" value="DISEASE RESISTANCE PROTEIN RP"/>
    <property type="match status" value="1"/>
</dbReference>
<dbReference type="InterPro" id="IPR055414">
    <property type="entry name" value="LRR_R13L4/SHOC2-like"/>
</dbReference>
<dbReference type="InterPro" id="IPR042197">
    <property type="entry name" value="Apaf_helical"/>
</dbReference>
<evidence type="ECO:0000256" key="2">
    <source>
        <dbReference type="ARBA" id="ARBA00022614"/>
    </source>
</evidence>
<dbReference type="InterPro" id="IPR041118">
    <property type="entry name" value="Rx_N"/>
</dbReference>
<dbReference type="SUPFAM" id="SSF52540">
    <property type="entry name" value="P-loop containing nucleoside triphosphate hydrolases"/>
    <property type="match status" value="1"/>
</dbReference>
<evidence type="ECO:0000259" key="9">
    <source>
        <dbReference type="Pfam" id="PF23559"/>
    </source>
</evidence>
<dbReference type="GO" id="GO:0043531">
    <property type="term" value="F:ADP binding"/>
    <property type="evidence" value="ECO:0007669"/>
    <property type="project" value="InterPro"/>
</dbReference>
<dbReference type="EMBL" id="OU503052">
    <property type="protein sequence ID" value="CAI9780546.1"/>
    <property type="molecule type" value="Genomic_DNA"/>
</dbReference>
<dbReference type="Gene3D" id="1.10.8.430">
    <property type="entry name" value="Helical domain of apoptotic protease-activating factors"/>
    <property type="match status" value="1"/>
</dbReference>
<keyword evidence="12" id="KW-1185">Reference proteome</keyword>
<feature type="domain" description="Disease resistance N-terminal" evidence="8">
    <location>
        <begin position="67"/>
        <end position="152"/>
    </location>
</feature>
<feature type="domain" description="Disease resistance protein winged helix" evidence="9">
    <location>
        <begin position="484"/>
        <end position="555"/>
    </location>
</feature>
<name>A0AAD2A677_9LAMI</name>
<keyword evidence="4" id="KW-0547">Nucleotide-binding</keyword>
<evidence type="ECO:0000256" key="4">
    <source>
        <dbReference type="ARBA" id="ARBA00022741"/>
    </source>
</evidence>
<gene>
    <name evidence="11" type="ORF">FPE_LOCUS27976</name>
</gene>
<evidence type="ECO:0008006" key="13">
    <source>
        <dbReference type="Google" id="ProtNLM"/>
    </source>
</evidence>
<dbReference type="InterPro" id="IPR058922">
    <property type="entry name" value="WHD_DRP"/>
</dbReference>
<feature type="domain" description="NB-ARC" evidence="7">
    <location>
        <begin position="228"/>
        <end position="398"/>
    </location>
</feature>
<accession>A0AAD2A677</accession>
<reference evidence="11" key="1">
    <citation type="submission" date="2023-05" db="EMBL/GenBank/DDBJ databases">
        <authorList>
            <person name="Huff M."/>
        </authorList>
    </citation>
    <scope>NUCLEOTIDE SEQUENCE</scope>
</reference>
<dbReference type="InterPro" id="IPR038005">
    <property type="entry name" value="RX-like_CC"/>
</dbReference>
<evidence type="ECO:0000259" key="7">
    <source>
        <dbReference type="Pfam" id="PF00931"/>
    </source>
</evidence>
<dbReference type="Proteomes" id="UP000834106">
    <property type="component" value="Chromosome 17"/>
</dbReference>
<comment type="similarity">
    <text evidence="1">Belongs to the disease resistance NB-LRR family.</text>
</comment>
<dbReference type="FunFam" id="1.10.10.10:FF:000322">
    <property type="entry name" value="Probable disease resistance protein At1g63360"/>
    <property type="match status" value="1"/>
</dbReference>
<dbReference type="FunFam" id="3.40.50.300:FF:001091">
    <property type="entry name" value="Probable disease resistance protein At1g61300"/>
    <property type="match status" value="1"/>
</dbReference>
<sequence length="913" mass="104005">MKRVGSFLKPCLPSVPRVFNFLAEQEFVNVISLFFLSIKNLCYLTLKSQNFEEHFVELAKQIMVDAVVSAFLEKLLNTLTEESQFVTKYREHFERLKEHLLLMQSFLKDAERLKRKSEHKTLRSIMACLRELIYEAEDILVDCQSQSDNGNGSAKYAMWLHPSKLSFQHQTGKRLSEINDKIAEIKQNISSFLGVPILNPTNSMEAHNHLMSRWSSPAYDHTQVVGLEGDTEKMKDWLIEGSDGILYIGIVGMGGLGKTTLAQKVFNDRRVEDHFERRIWVSVSQTFTEEKIMRSILRSLGDPCLGDDESELLKKINQYLLGKRYLIVMDDVWDEDNSWWLRISGGLPKGNGSCIIITTRNETVARKMGVYEARIHVPKFLSEENSWLLFRKVAFAATGGECVYEELEVTGKEIVKKCKGLPLAIKAVGGIMLCKPPHNHEWKRILTHFREELSENDNSVMASLQLSYDELPPYLKSCFLCFSLFPEDCEIAKDQLIHWWIAEYFIPLRTGRLSTEVGEDCFSELTNRCLVEVVDKAYDNEVYTCKIHDMVRDLVLRIAKDDAFSIPLDGNSRHLGITSDMNVKHLAANRKLRALLTTTKSGEVNRIPSYVVGKFCHCQRLHILDLSKSIFDAPLSKLLDEIGSLEHLTYLGLGNTHPLVLVPNSLEKLQKLTIFDASYCQNLKRLPCCILNYEQLAVLDVSNCGSLEYLPQGLGRLTNLQVLLGFKPCKLSESRGCRIGELRSLIRLRRLSLHLSHGDEIGDDEVSALLNLHELLFLTISCFDCHDVGLVSKLDKLSPPEQLHKLNLRFYPGKISPVWLNPVSLPMLRYLSMISGNLEKMHDSFWGVENTVWKIEGLECEALSDLNADWSMVSRVMPSLKILNVSWCPELDSFPVENAGFRGGAWKREDESS</sequence>
<dbReference type="Gene3D" id="3.80.10.10">
    <property type="entry name" value="Ribonuclease Inhibitor"/>
    <property type="match status" value="2"/>
</dbReference>